<organism evidence="3 4">
    <name type="scientific">Sphingopyxis indica</name>
    <dbReference type="NCBI Taxonomy" id="436663"/>
    <lineage>
        <taxon>Bacteria</taxon>
        <taxon>Pseudomonadati</taxon>
        <taxon>Pseudomonadota</taxon>
        <taxon>Alphaproteobacteria</taxon>
        <taxon>Sphingomonadales</taxon>
        <taxon>Sphingomonadaceae</taxon>
        <taxon>Sphingopyxis</taxon>
    </lineage>
</organism>
<keyword evidence="4" id="KW-1185">Reference proteome</keyword>
<dbReference type="CDD" id="cd04301">
    <property type="entry name" value="NAT_SF"/>
    <property type="match status" value="1"/>
</dbReference>
<dbReference type="EMBL" id="FZPA01000014">
    <property type="protein sequence ID" value="SNT16938.1"/>
    <property type="molecule type" value="Genomic_DNA"/>
</dbReference>
<dbReference type="Proteomes" id="UP000198339">
    <property type="component" value="Unassembled WGS sequence"/>
</dbReference>
<sequence length="203" mass="22509">MFARTERLLLRPGWQEDAPALARAIGDEMIVRNLSRAPWPYDEAHARAFLGGWTEGNPSRFLMIQRTASAPRLIGCIGMDRMESGDVELGYWVARPYWGLGYATEAGRHMIDLARTLGIRRLVASHFTDNPASGAVLRKLGFRPTGRHPERASLGRSQTAPTIEYAREIAAPGNDGDGEDSPVAMPGLRWPDTLREDWRLAAA</sequence>
<dbReference type="OrthoDB" id="9804153at2"/>
<dbReference type="AlphaFoldDB" id="A0A239KGW8"/>
<dbReference type="InterPro" id="IPR051531">
    <property type="entry name" value="N-acetyltransferase"/>
</dbReference>
<reference evidence="3 4" key="1">
    <citation type="submission" date="2017-06" db="EMBL/GenBank/DDBJ databases">
        <authorList>
            <person name="Kim H.J."/>
            <person name="Triplett B.A."/>
        </authorList>
    </citation>
    <scope>NUCLEOTIDE SEQUENCE [LARGE SCALE GENOMIC DNA]</scope>
    <source>
        <strain evidence="3 4">DS15</strain>
    </source>
</reference>
<dbReference type="SUPFAM" id="SSF55729">
    <property type="entry name" value="Acyl-CoA N-acyltransferases (Nat)"/>
    <property type="match status" value="1"/>
</dbReference>
<proteinExistence type="predicted"/>
<feature type="domain" description="N-acetyltransferase" evidence="2">
    <location>
        <begin position="19"/>
        <end position="170"/>
    </location>
</feature>
<evidence type="ECO:0000259" key="2">
    <source>
        <dbReference type="PROSITE" id="PS51186"/>
    </source>
</evidence>
<protein>
    <submittedName>
        <fullName evidence="3">Protein N-acetyltransferase, RimJ/RimL family</fullName>
    </submittedName>
</protein>
<dbReference type="Gene3D" id="3.40.630.30">
    <property type="match status" value="1"/>
</dbReference>
<dbReference type="GO" id="GO:0016747">
    <property type="term" value="F:acyltransferase activity, transferring groups other than amino-acyl groups"/>
    <property type="evidence" value="ECO:0007669"/>
    <property type="project" value="InterPro"/>
</dbReference>
<gene>
    <name evidence="3" type="ORF">SAMN06295955_11419</name>
</gene>
<dbReference type="InterPro" id="IPR016181">
    <property type="entry name" value="Acyl_CoA_acyltransferase"/>
</dbReference>
<name>A0A239KGW8_9SPHN</name>
<dbReference type="PROSITE" id="PS51186">
    <property type="entry name" value="GNAT"/>
    <property type="match status" value="1"/>
</dbReference>
<dbReference type="Pfam" id="PF13302">
    <property type="entry name" value="Acetyltransf_3"/>
    <property type="match status" value="1"/>
</dbReference>
<evidence type="ECO:0000313" key="4">
    <source>
        <dbReference type="Proteomes" id="UP000198339"/>
    </source>
</evidence>
<dbReference type="InterPro" id="IPR000182">
    <property type="entry name" value="GNAT_dom"/>
</dbReference>
<keyword evidence="3" id="KW-0808">Transferase</keyword>
<feature type="region of interest" description="Disordered" evidence="1">
    <location>
        <begin position="169"/>
        <end position="189"/>
    </location>
</feature>
<evidence type="ECO:0000313" key="3">
    <source>
        <dbReference type="EMBL" id="SNT16938.1"/>
    </source>
</evidence>
<dbReference type="RefSeq" id="WP_089216950.1">
    <property type="nucleotide sequence ID" value="NZ_CP076394.1"/>
</dbReference>
<accession>A0A239KGW8</accession>
<dbReference type="PANTHER" id="PTHR43792">
    <property type="entry name" value="GNAT FAMILY, PUTATIVE (AFU_ORTHOLOGUE AFUA_3G00765)-RELATED-RELATED"/>
    <property type="match status" value="1"/>
</dbReference>
<evidence type="ECO:0000256" key="1">
    <source>
        <dbReference type="SAM" id="MobiDB-lite"/>
    </source>
</evidence>